<organism evidence="7 8">
    <name type="scientific">Canis lupus familiaris</name>
    <name type="common">Dog</name>
    <name type="synonym">Canis familiaris</name>
    <dbReference type="NCBI Taxonomy" id="9615"/>
    <lineage>
        <taxon>Eukaryota</taxon>
        <taxon>Metazoa</taxon>
        <taxon>Chordata</taxon>
        <taxon>Craniata</taxon>
        <taxon>Vertebrata</taxon>
        <taxon>Euteleostomi</taxon>
        <taxon>Mammalia</taxon>
        <taxon>Eutheria</taxon>
        <taxon>Laurasiatheria</taxon>
        <taxon>Carnivora</taxon>
        <taxon>Caniformia</taxon>
        <taxon>Canidae</taxon>
        <taxon>Canis</taxon>
    </lineage>
</organism>
<dbReference type="InterPro" id="IPR009057">
    <property type="entry name" value="Homeodomain-like_sf"/>
</dbReference>
<evidence type="ECO:0000256" key="3">
    <source>
        <dbReference type="ARBA" id="ARBA00023242"/>
    </source>
</evidence>
<keyword evidence="2 5" id="KW-0238">DNA-binding</keyword>
<dbReference type="Ensembl" id="ENSCAFT00040018170.1">
    <property type="protein sequence ID" value="ENSCAFP00040015771.1"/>
    <property type="gene ID" value="ENSCAFG00040009795.1"/>
</dbReference>
<evidence type="ECO:0000313" key="7">
    <source>
        <dbReference type="Ensembl" id="ENSCAFP00040015771.1"/>
    </source>
</evidence>
<feature type="DNA-binding region" description="H-T-H motif" evidence="5">
    <location>
        <begin position="38"/>
        <end position="58"/>
    </location>
</feature>
<comment type="similarity">
    <text evidence="1">Belongs to the tigger transposable element derived protein family.</text>
</comment>
<dbReference type="Proteomes" id="UP000694542">
    <property type="component" value="Chromosome 13"/>
</dbReference>
<evidence type="ECO:0000259" key="6">
    <source>
        <dbReference type="PROSITE" id="PS50960"/>
    </source>
</evidence>
<reference evidence="7" key="2">
    <citation type="submission" date="2025-08" db="UniProtKB">
        <authorList>
            <consortium name="Ensembl"/>
        </authorList>
    </citation>
    <scope>IDENTIFICATION</scope>
</reference>
<dbReference type="Gene3D" id="1.10.10.60">
    <property type="entry name" value="Homeodomain-like"/>
    <property type="match status" value="1"/>
</dbReference>
<dbReference type="GO" id="GO:0003677">
    <property type="term" value="F:DNA binding"/>
    <property type="evidence" value="ECO:0007669"/>
    <property type="project" value="UniProtKB-UniRule"/>
</dbReference>
<accession>A0A8C0S4N4</accession>
<evidence type="ECO:0000256" key="2">
    <source>
        <dbReference type="ARBA" id="ARBA00023125"/>
    </source>
</evidence>
<keyword evidence="3 5" id="KW-0539">Nucleus</keyword>
<evidence type="ECO:0000256" key="1">
    <source>
        <dbReference type="ARBA" id="ARBA00010881"/>
    </source>
</evidence>
<name>A0A8C0S4N4_CANLF</name>
<sequence length="161" mass="17193">MASKQAAGRSPGEKRKRVVLTLKEKIDICTRLEKGESRKVLMQEYNVGMSTLYDIKAHKAQLLRGGAAAHTALSVCQAAAGEAAARGPQGRGQTRDPPGGLPSALLVHGRRALTSAQPTRVARSWPRRSGHPVWGLGRSGWPIPVCLSSRAYCAFRPGTGT</sequence>
<dbReference type="PROSITE" id="PS50960">
    <property type="entry name" value="HTH_PSQ"/>
    <property type="match status" value="1"/>
</dbReference>
<comment type="function">
    <text evidence="4">May bind DNA.</text>
</comment>
<proteinExistence type="inferred from homology"/>
<comment type="subcellular location">
    <subcellularLocation>
        <location evidence="5">Nucleus</location>
    </subcellularLocation>
</comment>
<feature type="domain" description="HTH psq-type" evidence="6">
    <location>
        <begin position="11"/>
        <end position="62"/>
    </location>
</feature>
<dbReference type="AlphaFoldDB" id="A0A8C0S4N4"/>
<evidence type="ECO:0000313" key="8">
    <source>
        <dbReference type="Proteomes" id="UP000694542"/>
    </source>
</evidence>
<protein>
    <recommendedName>
        <fullName evidence="6">HTH psq-type domain-containing protein</fullName>
    </recommendedName>
</protein>
<evidence type="ECO:0000256" key="5">
    <source>
        <dbReference type="PROSITE-ProRule" id="PRU00320"/>
    </source>
</evidence>
<evidence type="ECO:0000256" key="4">
    <source>
        <dbReference type="ARBA" id="ARBA00060170"/>
    </source>
</evidence>
<dbReference type="GO" id="GO:0005634">
    <property type="term" value="C:nucleus"/>
    <property type="evidence" value="ECO:0007669"/>
    <property type="project" value="UniProtKB-SubCell"/>
</dbReference>
<reference evidence="7" key="1">
    <citation type="submission" date="2018-10" db="EMBL/GenBank/DDBJ databases">
        <title>De novo assembly of a Great Dane genome.</title>
        <authorList>
            <person name="Kidd J.M."/>
            <person name="Pendleton A.L."/>
            <person name="Shen F."/>
            <person name="Emery S."/>
        </authorList>
    </citation>
    <scope>NUCLEOTIDE SEQUENCE [LARGE SCALE GENOMIC DNA]</scope>
    <source>
        <strain evidence="7">Great Dane</strain>
    </source>
</reference>
<dbReference type="InterPro" id="IPR007889">
    <property type="entry name" value="HTH_Psq"/>
</dbReference>
<dbReference type="Pfam" id="PF04218">
    <property type="entry name" value="CENP-B_N"/>
    <property type="match status" value="1"/>
</dbReference>
<dbReference type="FunFam" id="1.10.10.60:FF:000280">
    <property type="entry name" value="jerky protein homolog"/>
    <property type="match status" value="1"/>
</dbReference>
<dbReference type="SUPFAM" id="SSF46689">
    <property type="entry name" value="Homeodomain-like"/>
    <property type="match status" value="1"/>
</dbReference>